<evidence type="ECO:0000313" key="3">
    <source>
        <dbReference type="EMBL" id="CAF0888865.1"/>
    </source>
</evidence>
<name>A0A813YTK7_9BILA</name>
<dbReference type="Proteomes" id="UP000682733">
    <property type="component" value="Unassembled WGS sequence"/>
</dbReference>
<dbReference type="EMBL" id="CAJNOK010002250">
    <property type="protein sequence ID" value="CAF0851558.1"/>
    <property type="molecule type" value="Genomic_DNA"/>
</dbReference>
<protein>
    <recommendedName>
        <fullName evidence="1">Reverse transcriptase domain-containing protein</fullName>
    </recommendedName>
</protein>
<evidence type="ECO:0000313" key="6">
    <source>
        <dbReference type="Proteomes" id="UP000663829"/>
    </source>
</evidence>
<dbReference type="InterPro" id="IPR000477">
    <property type="entry name" value="RT_dom"/>
</dbReference>
<keyword evidence="6" id="KW-1185">Reference proteome</keyword>
<dbReference type="PANTHER" id="PTHR33064">
    <property type="entry name" value="POL PROTEIN"/>
    <property type="match status" value="1"/>
</dbReference>
<proteinExistence type="predicted"/>
<dbReference type="InterPro" id="IPR043128">
    <property type="entry name" value="Rev_trsase/Diguanyl_cyclase"/>
</dbReference>
<dbReference type="InterPro" id="IPR043502">
    <property type="entry name" value="DNA/RNA_pol_sf"/>
</dbReference>
<evidence type="ECO:0000313" key="2">
    <source>
        <dbReference type="EMBL" id="CAF0851558.1"/>
    </source>
</evidence>
<gene>
    <name evidence="3" type="ORF">GPM918_LOCUS8012</name>
    <name evidence="2" type="ORF">OVA965_LOCUS7171</name>
    <name evidence="5" type="ORF">SRO942_LOCUS8012</name>
    <name evidence="4" type="ORF">TMI583_LOCUS7167</name>
</gene>
<dbReference type="CDD" id="cd01647">
    <property type="entry name" value="RT_LTR"/>
    <property type="match status" value="1"/>
</dbReference>
<dbReference type="PROSITE" id="PS50878">
    <property type="entry name" value="RT_POL"/>
    <property type="match status" value="1"/>
</dbReference>
<sequence length="105" mass="11846">MAFVTTDGLYGVNVLPFGLSNAPLTFQRVTNSVLGTLRRDIALVFIDDIIVYSPTFEKHEKHMDIVLISWKKANVKLNSVKCTLARKELDYLGYRITRTGIKPTS</sequence>
<dbReference type="Proteomes" id="UP000663829">
    <property type="component" value="Unassembled WGS sequence"/>
</dbReference>
<dbReference type="InterPro" id="IPR051320">
    <property type="entry name" value="Viral_Replic_Matur_Polypro"/>
</dbReference>
<dbReference type="EMBL" id="CAJNOQ010001356">
    <property type="protein sequence ID" value="CAF0888865.1"/>
    <property type="molecule type" value="Genomic_DNA"/>
</dbReference>
<accession>A0A813YTK7</accession>
<dbReference type="OrthoDB" id="115435at2759"/>
<comment type="caution">
    <text evidence="3">The sequence shown here is derived from an EMBL/GenBank/DDBJ whole genome shotgun (WGS) entry which is preliminary data.</text>
</comment>
<evidence type="ECO:0000259" key="1">
    <source>
        <dbReference type="PROSITE" id="PS50878"/>
    </source>
</evidence>
<dbReference type="Proteomes" id="UP000681722">
    <property type="component" value="Unassembled WGS sequence"/>
</dbReference>
<dbReference type="Proteomes" id="UP000677228">
    <property type="component" value="Unassembled WGS sequence"/>
</dbReference>
<dbReference type="EMBL" id="CAJOBC010001356">
    <property type="protein sequence ID" value="CAF3673596.1"/>
    <property type="molecule type" value="Genomic_DNA"/>
</dbReference>
<feature type="domain" description="Reverse transcriptase" evidence="1">
    <location>
        <begin position="1"/>
        <end position="96"/>
    </location>
</feature>
<dbReference type="Gene3D" id="3.30.70.270">
    <property type="match status" value="1"/>
</dbReference>
<dbReference type="FunFam" id="3.30.70.270:FF:000003">
    <property type="entry name" value="Transposon Ty3-G Gag-Pol polyprotein"/>
    <property type="match status" value="1"/>
</dbReference>
<reference evidence="3" key="1">
    <citation type="submission" date="2021-02" db="EMBL/GenBank/DDBJ databases">
        <authorList>
            <person name="Nowell W R."/>
        </authorList>
    </citation>
    <scope>NUCLEOTIDE SEQUENCE</scope>
</reference>
<organism evidence="3 6">
    <name type="scientific">Didymodactylos carnosus</name>
    <dbReference type="NCBI Taxonomy" id="1234261"/>
    <lineage>
        <taxon>Eukaryota</taxon>
        <taxon>Metazoa</taxon>
        <taxon>Spiralia</taxon>
        <taxon>Gnathifera</taxon>
        <taxon>Rotifera</taxon>
        <taxon>Eurotatoria</taxon>
        <taxon>Bdelloidea</taxon>
        <taxon>Philodinida</taxon>
        <taxon>Philodinidae</taxon>
        <taxon>Didymodactylos</taxon>
    </lineage>
</organism>
<dbReference type="Pfam" id="PF00078">
    <property type="entry name" value="RVT_1"/>
    <property type="match status" value="1"/>
</dbReference>
<dbReference type="SUPFAM" id="SSF56672">
    <property type="entry name" value="DNA/RNA polymerases"/>
    <property type="match status" value="1"/>
</dbReference>
<evidence type="ECO:0000313" key="5">
    <source>
        <dbReference type="EMBL" id="CAF3673596.1"/>
    </source>
</evidence>
<dbReference type="AlphaFoldDB" id="A0A813YTK7"/>
<dbReference type="EMBL" id="CAJOBA010002250">
    <property type="protein sequence ID" value="CAF3636786.1"/>
    <property type="molecule type" value="Genomic_DNA"/>
</dbReference>
<dbReference type="PANTHER" id="PTHR33064:SF37">
    <property type="entry name" value="RIBONUCLEASE H"/>
    <property type="match status" value="1"/>
</dbReference>
<dbReference type="Gene3D" id="3.10.10.10">
    <property type="entry name" value="HIV Type 1 Reverse Transcriptase, subunit A, domain 1"/>
    <property type="match status" value="1"/>
</dbReference>
<evidence type="ECO:0000313" key="4">
    <source>
        <dbReference type="EMBL" id="CAF3636786.1"/>
    </source>
</evidence>